<dbReference type="InterPro" id="IPR001387">
    <property type="entry name" value="Cro/C1-type_HTH"/>
</dbReference>
<dbReference type="OrthoDB" id="9805309at2"/>
<accession>A0A7X2IWE1</accession>
<organism evidence="2 3">
    <name type="scientific">Metabacillus lacus</name>
    <dbReference type="NCBI Taxonomy" id="1983721"/>
    <lineage>
        <taxon>Bacteria</taxon>
        <taxon>Bacillati</taxon>
        <taxon>Bacillota</taxon>
        <taxon>Bacilli</taxon>
        <taxon>Bacillales</taxon>
        <taxon>Bacillaceae</taxon>
        <taxon>Metabacillus</taxon>
    </lineage>
</organism>
<evidence type="ECO:0000313" key="2">
    <source>
        <dbReference type="EMBL" id="MRX70840.1"/>
    </source>
</evidence>
<evidence type="ECO:0000313" key="3">
    <source>
        <dbReference type="Proteomes" id="UP000448867"/>
    </source>
</evidence>
<keyword evidence="3" id="KW-1185">Reference proteome</keyword>
<protein>
    <submittedName>
        <fullName evidence="2">Helix-turn-helix domain-containing protein</fullName>
    </submittedName>
</protein>
<dbReference type="PANTHER" id="PTHR37301">
    <property type="entry name" value="DNA-BINDING PROTEIN-RELATED"/>
    <property type="match status" value="1"/>
</dbReference>
<dbReference type="Gene3D" id="1.10.260.40">
    <property type="entry name" value="lambda repressor-like DNA-binding domains"/>
    <property type="match status" value="1"/>
</dbReference>
<dbReference type="GO" id="GO:0003677">
    <property type="term" value="F:DNA binding"/>
    <property type="evidence" value="ECO:0007669"/>
    <property type="project" value="InterPro"/>
</dbReference>
<proteinExistence type="predicted"/>
<comment type="caution">
    <text evidence="2">The sequence shown here is derived from an EMBL/GenBank/DDBJ whole genome shotgun (WGS) entry which is preliminary data.</text>
</comment>
<dbReference type="Proteomes" id="UP000448867">
    <property type="component" value="Unassembled WGS sequence"/>
</dbReference>
<dbReference type="AlphaFoldDB" id="A0A7X2IWE1"/>
<dbReference type="CDD" id="cd00093">
    <property type="entry name" value="HTH_XRE"/>
    <property type="match status" value="1"/>
</dbReference>
<evidence type="ECO:0000259" key="1">
    <source>
        <dbReference type="PROSITE" id="PS50943"/>
    </source>
</evidence>
<dbReference type="PROSITE" id="PS50943">
    <property type="entry name" value="HTH_CROC1"/>
    <property type="match status" value="1"/>
</dbReference>
<dbReference type="Pfam" id="PF13443">
    <property type="entry name" value="HTH_26"/>
    <property type="match status" value="1"/>
</dbReference>
<name>A0A7X2IWE1_9BACI</name>
<dbReference type="SMART" id="SM00530">
    <property type="entry name" value="HTH_XRE"/>
    <property type="match status" value="1"/>
</dbReference>
<sequence>MKVIFILDELLSQRQMSQHELSRLTGIRQPSINEMCRNQTARLPLNNLAKICEVLDCQINDVLELKKEQSE</sequence>
<dbReference type="SUPFAM" id="SSF47413">
    <property type="entry name" value="lambda repressor-like DNA-binding domains"/>
    <property type="match status" value="1"/>
</dbReference>
<dbReference type="EMBL" id="WKKI01000002">
    <property type="protein sequence ID" value="MRX70840.1"/>
    <property type="molecule type" value="Genomic_DNA"/>
</dbReference>
<dbReference type="InterPro" id="IPR010982">
    <property type="entry name" value="Lambda_DNA-bd_dom_sf"/>
</dbReference>
<dbReference type="RefSeq" id="WP_154305976.1">
    <property type="nucleotide sequence ID" value="NZ_WKKI01000002.1"/>
</dbReference>
<dbReference type="PANTHER" id="PTHR37301:SF1">
    <property type="entry name" value="DNA-BINDING PROTEIN"/>
    <property type="match status" value="1"/>
</dbReference>
<feature type="domain" description="HTH cro/C1-type" evidence="1">
    <location>
        <begin position="7"/>
        <end position="62"/>
    </location>
</feature>
<reference evidence="2 3" key="1">
    <citation type="submission" date="2019-11" db="EMBL/GenBank/DDBJ databases">
        <title>Bacillus lacus genome.</title>
        <authorList>
            <person name="Allen C.J."/>
            <person name="Newman J.D."/>
        </authorList>
    </citation>
    <scope>NUCLEOTIDE SEQUENCE [LARGE SCALE GENOMIC DNA]</scope>
    <source>
        <strain evidence="2 3">KCTC 33946</strain>
    </source>
</reference>
<gene>
    <name evidence="2" type="ORF">GJU40_01495</name>
</gene>